<dbReference type="PANTHER" id="PTHR11203:SF37">
    <property type="entry name" value="INTEGRATOR COMPLEX SUBUNIT 11"/>
    <property type="match status" value="1"/>
</dbReference>
<dbReference type="InterPro" id="IPR036866">
    <property type="entry name" value="RibonucZ/Hydroxyglut_hydro"/>
</dbReference>
<dbReference type="Pfam" id="PF07521">
    <property type="entry name" value="RMMBL"/>
    <property type="match status" value="1"/>
</dbReference>
<dbReference type="SMART" id="SM01027">
    <property type="entry name" value="Beta-Casp"/>
    <property type="match status" value="1"/>
</dbReference>
<accession>A0A523YQJ0</accession>
<name>A0A523YQJ0_UNCAE</name>
<proteinExistence type="predicted"/>
<dbReference type="EMBL" id="SOIJ01000072">
    <property type="protein sequence ID" value="TET93752.1"/>
    <property type="molecule type" value="Genomic_DNA"/>
</dbReference>
<organism evidence="5 6">
    <name type="scientific">Aerophobetes bacterium</name>
    <dbReference type="NCBI Taxonomy" id="2030807"/>
    <lineage>
        <taxon>Bacteria</taxon>
        <taxon>Candidatus Aerophobota</taxon>
    </lineage>
</organism>
<dbReference type="InterPro" id="IPR001279">
    <property type="entry name" value="Metallo-B-lactamas"/>
</dbReference>
<feature type="domain" description="Beta-Casp" evidence="4">
    <location>
        <begin position="255"/>
        <end position="380"/>
    </location>
</feature>
<dbReference type="GO" id="GO:0016787">
    <property type="term" value="F:hydrolase activity"/>
    <property type="evidence" value="ECO:0007669"/>
    <property type="project" value="UniProtKB-KW"/>
</dbReference>
<feature type="domain" description="Metallo-beta-lactamase" evidence="3">
    <location>
        <begin position="14"/>
        <end position="250"/>
    </location>
</feature>
<dbReference type="Gene3D" id="3.40.50.10890">
    <property type="match status" value="1"/>
</dbReference>
<keyword evidence="2" id="KW-0175">Coiled coil</keyword>
<comment type="caution">
    <text evidence="5">The sequence shown here is derived from an EMBL/GenBank/DDBJ whole genome shotgun (WGS) entry which is preliminary data.</text>
</comment>
<dbReference type="CDD" id="cd16295">
    <property type="entry name" value="TTHA0252-CPSF-like_MBL-fold"/>
    <property type="match status" value="1"/>
</dbReference>
<dbReference type="AlphaFoldDB" id="A0A523YQJ0"/>
<dbReference type="InterPro" id="IPR050698">
    <property type="entry name" value="MBL"/>
</dbReference>
<evidence type="ECO:0000313" key="6">
    <source>
        <dbReference type="Proteomes" id="UP000316925"/>
    </source>
</evidence>
<evidence type="ECO:0000259" key="3">
    <source>
        <dbReference type="SMART" id="SM00849"/>
    </source>
</evidence>
<dbReference type="InterPro" id="IPR022712">
    <property type="entry name" value="Beta_Casp"/>
</dbReference>
<dbReference type="Gene3D" id="3.60.15.10">
    <property type="entry name" value="Ribonuclease Z/Hydroxyacylglutathione hydrolase-like"/>
    <property type="match status" value="1"/>
</dbReference>
<dbReference type="SMART" id="SM00849">
    <property type="entry name" value="Lactamase_B"/>
    <property type="match status" value="1"/>
</dbReference>
<dbReference type="Pfam" id="PF10996">
    <property type="entry name" value="Beta-Casp"/>
    <property type="match status" value="1"/>
</dbReference>
<dbReference type="Proteomes" id="UP000316925">
    <property type="component" value="Unassembled WGS sequence"/>
</dbReference>
<dbReference type="PANTHER" id="PTHR11203">
    <property type="entry name" value="CLEAVAGE AND POLYADENYLATION SPECIFICITY FACTOR FAMILY MEMBER"/>
    <property type="match status" value="1"/>
</dbReference>
<evidence type="ECO:0000259" key="4">
    <source>
        <dbReference type="SMART" id="SM01027"/>
    </source>
</evidence>
<evidence type="ECO:0000256" key="2">
    <source>
        <dbReference type="SAM" id="Coils"/>
    </source>
</evidence>
<gene>
    <name evidence="5" type="ORF">E3J33_01285</name>
</gene>
<dbReference type="GO" id="GO:0004521">
    <property type="term" value="F:RNA endonuclease activity"/>
    <property type="evidence" value="ECO:0007669"/>
    <property type="project" value="TreeGrafter"/>
</dbReference>
<feature type="coiled-coil region" evidence="2">
    <location>
        <begin position="485"/>
        <end position="519"/>
    </location>
</feature>
<dbReference type="SUPFAM" id="SSF56281">
    <property type="entry name" value="Metallo-hydrolase/oxidoreductase"/>
    <property type="match status" value="1"/>
</dbReference>
<dbReference type="Pfam" id="PF00753">
    <property type="entry name" value="Lactamase_B"/>
    <property type="match status" value="1"/>
</dbReference>
<keyword evidence="1 5" id="KW-0378">Hydrolase</keyword>
<protein>
    <submittedName>
        <fullName evidence="5">MBL fold metallo-hydrolase</fullName>
    </submittedName>
</protein>
<dbReference type="InterPro" id="IPR011108">
    <property type="entry name" value="RMMBL"/>
</dbReference>
<reference evidence="5 6" key="1">
    <citation type="submission" date="2019-03" db="EMBL/GenBank/DDBJ databases">
        <title>Metabolic potential of uncultured bacteria and archaea associated with petroleum seepage in deep-sea sediments.</title>
        <authorList>
            <person name="Dong X."/>
            <person name="Hubert C."/>
        </authorList>
    </citation>
    <scope>NUCLEOTIDE SEQUENCE [LARGE SCALE GENOMIC DNA]</scope>
    <source>
        <strain evidence="5">E29_bin28</strain>
    </source>
</reference>
<sequence length="536" mass="60762">MIKVTCLGAAGSVTGSNYLIENSQGKKVLVDCGLFQGGKQIELCNWQDWGFNPSQINILFLTHAHIDHSGRIPKLVKDGFRGKIITSPPTAELCQIMLLDSAHIQEMDAEWQTRKDKRKGKKEILPLYTTKDATESLQYLSPIERDQIITVEPGIKARLRNAGHILGSSIVELWIEEANEETKIVFSGDLGKQNQLIIKDPYEIFAADYLFIESTYGNRVHRPFEDSKKELLEAIQYALSHKEKVIIPAFALERTQEILYLLGEFYRDKILPNIPVYLDSPLAIQATKIFRKNKKYYDEQARSIVDQGFDPFDMPNLHFTPTTEESIAINEKPGSAIIIAASGMCTAGRIKHHLKHNLWHPGASIIIVGFQAQGTTGRKIVDGEKQVKIFREDVAVKAKVFTIGGFSAHADQKDLLEWVSHFTEPRPKVFVVHGEATASEALATVIREKFGMEVHVPKWKESLILKAREVVRKEVPAEVTPIEISQTMLNKVIDLEYEIERLKKRLKEKEEKATITYEHVSKLEYIQEELQGILPE</sequence>
<evidence type="ECO:0000313" key="5">
    <source>
        <dbReference type="EMBL" id="TET93752.1"/>
    </source>
</evidence>
<evidence type="ECO:0000256" key="1">
    <source>
        <dbReference type="ARBA" id="ARBA00022801"/>
    </source>
</evidence>